<dbReference type="PANTHER" id="PTHR12911">
    <property type="entry name" value="SAD1/UNC-84-LIKE PROTEIN-RELATED"/>
    <property type="match status" value="1"/>
</dbReference>
<evidence type="ECO:0000256" key="7">
    <source>
        <dbReference type="SAM" id="Phobius"/>
    </source>
</evidence>
<keyword evidence="2 7" id="KW-0812">Transmembrane</keyword>
<feature type="transmembrane region" description="Helical" evidence="7">
    <location>
        <begin position="463"/>
        <end position="486"/>
    </location>
</feature>
<dbReference type="PROSITE" id="PS51469">
    <property type="entry name" value="SUN"/>
    <property type="match status" value="1"/>
</dbReference>
<feature type="compositionally biased region" description="Low complexity" evidence="6">
    <location>
        <begin position="10"/>
        <end position="29"/>
    </location>
</feature>
<comment type="caution">
    <text evidence="9">The sequence shown here is derived from an EMBL/GenBank/DDBJ whole genome shotgun (WGS) entry which is preliminary data.</text>
</comment>
<feature type="compositionally biased region" description="Basic and acidic residues" evidence="6">
    <location>
        <begin position="307"/>
        <end position="329"/>
    </location>
</feature>
<evidence type="ECO:0000256" key="4">
    <source>
        <dbReference type="ARBA" id="ARBA00023136"/>
    </source>
</evidence>
<evidence type="ECO:0000313" key="10">
    <source>
        <dbReference type="Proteomes" id="UP000701801"/>
    </source>
</evidence>
<dbReference type="Gene3D" id="2.60.120.260">
    <property type="entry name" value="Galactose-binding domain-like"/>
    <property type="match status" value="1"/>
</dbReference>
<dbReference type="Pfam" id="PF07738">
    <property type="entry name" value="Sad1_UNC"/>
    <property type="match status" value="1"/>
</dbReference>
<comment type="subcellular location">
    <subcellularLocation>
        <location evidence="1">Membrane</location>
    </subcellularLocation>
</comment>
<feature type="compositionally biased region" description="Basic and acidic residues" evidence="6">
    <location>
        <begin position="254"/>
        <end position="276"/>
    </location>
</feature>
<dbReference type="PANTHER" id="PTHR12911:SF8">
    <property type="entry name" value="KLAROID PROTEIN-RELATED"/>
    <property type="match status" value="1"/>
</dbReference>
<evidence type="ECO:0000256" key="3">
    <source>
        <dbReference type="ARBA" id="ARBA00022989"/>
    </source>
</evidence>
<feature type="compositionally biased region" description="Low complexity" evidence="6">
    <location>
        <begin position="179"/>
        <end position="197"/>
    </location>
</feature>
<feature type="domain" description="SUN" evidence="8">
    <location>
        <begin position="773"/>
        <end position="972"/>
    </location>
</feature>
<protein>
    <recommendedName>
        <fullName evidence="8">SUN domain-containing protein</fullName>
    </recommendedName>
</protein>
<feature type="coiled-coil region" evidence="5">
    <location>
        <begin position="699"/>
        <end position="726"/>
    </location>
</feature>
<accession>A0A9N9LSQ1</accession>
<evidence type="ECO:0000256" key="2">
    <source>
        <dbReference type="ARBA" id="ARBA00022692"/>
    </source>
</evidence>
<feature type="compositionally biased region" description="Acidic residues" evidence="6">
    <location>
        <begin position="124"/>
        <end position="135"/>
    </location>
</feature>
<dbReference type="OrthoDB" id="342281at2759"/>
<feature type="region of interest" description="Disordered" evidence="6">
    <location>
        <begin position="1"/>
        <end position="366"/>
    </location>
</feature>
<proteinExistence type="predicted"/>
<sequence length="987" mass="108320">MPPISRRNAGNRGPTVPPTTNRNTRRNVGLDPGIQIRTANSYGDPSPPLPRPVSSTTTPSFTDVIRNLEPEPIRARPESGRVGTASITYAPDPNRNYGDESSINRGAGFDDSSVVTPSSGDEGSGTDESEEEPVEEVTPVRQSPRVSSKNPSPPTRISPRDTTRGKTPSPPKSQDPPIRASSRTGSSGTTRVSPPTRGSRRGSEVVEAPTDRGSRRGTERGSDETVFTSTRGSRRGSERVSDEPVVSTTRGSRRGSEAVESSTDRGSRRGTERGSDETVFTSTRGSRRGSERVSDEPVFTTTRGSRRGSEAIDPTTDRGSRRGTEKGSDEPALSTTRGSRRGSGASVRGSPRGSPTKSGSPRNQDDDGETMYEYVLGFFEWMYLNVREFISTIFFTIGSSVRSAIDKTYASIVWIFWKTLGGLWSSIAAGFRGVEALYKLLIIRGGNWLWEQLPAGFIKDVCAYILTALMGIIYFIIMFSILYGMYRAMKGVGSRILSPSSSSVPGQSEPYNWNVADRVSNLNPIPSIKDGFSKYLPSGVSKDGFSKYLPSGVSKDGFSKYLPSGVSKDYDFAAPQNEKLVDAAFADLPEYVAVTIGEDGRTTVPNELWAAINDKTRAVDSSGPASTGLGSSGKRSAPIWDKFVSDNAKQISSIQSADPELKKQHPKYFEENRMVPKKNIIDMIRQSYKEQQPSMGPELKKLAAKLEKAEKELQKLQNNRGGGVSETRTRELVSDGISALLVNDQLQALAEHLLRGNINNGMNRINHWSRGTGAVVDGQMTSPNYVFPFMDRGWFSKHFRRAINNPVPAPNPPTAALERWEEHGDCWCSPSKDAKGYGPTIGVISSHHFYPDQIIVEHIAPAASIAPGATPKNMELLAYIEDFDAYDKVIKVSNHHFDDGKDLTPKHEFHYVKIASWTYDANGTMSQSFTPQINLKDFSAPVNRLVVRAKDNWGDNIPYTCLYRVKMHGDIHPEELVKSRAIKKDED</sequence>
<evidence type="ECO:0000256" key="6">
    <source>
        <dbReference type="SAM" id="MobiDB-lite"/>
    </source>
</evidence>
<evidence type="ECO:0000256" key="5">
    <source>
        <dbReference type="SAM" id="Coils"/>
    </source>
</evidence>
<dbReference type="AlphaFoldDB" id="A0A9N9LSQ1"/>
<evidence type="ECO:0000313" key="9">
    <source>
        <dbReference type="EMBL" id="CAG8979988.1"/>
    </source>
</evidence>
<feature type="compositionally biased region" description="Low complexity" evidence="6">
    <location>
        <begin position="342"/>
        <end position="354"/>
    </location>
</feature>
<dbReference type="Proteomes" id="UP000701801">
    <property type="component" value="Unassembled WGS sequence"/>
</dbReference>
<reference evidence="9" key="1">
    <citation type="submission" date="2021-07" db="EMBL/GenBank/DDBJ databases">
        <authorList>
            <person name="Durling M."/>
        </authorList>
    </citation>
    <scope>NUCLEOTIDE SEQUENCE</scope>
</reference>
<feature type="compositionally biased region" description="Basic and acidic residues" evidence="6">
    <location>
        <begin position="66"/>
        <end position="79"/>
    </location>
</feature>
<keyword evidence="4 7" id="KW-0472">Membrane</keyword>
<dbReference type="InterPro" id="IPR045119">
    <property type="entry name" value="SUN1-5"/>
</dbReference>
<feature type="compositionally biased region" description="Basic and acidic residues" evidence="6">
    <location>
        <begin position="201"/>
        <end position="223"/>
    </location>
</feature>
<name>A0A9N9LSQ1_9HELO</name>
<dbReference type="GO" id="GO:0034993">
    <property type="term" value="C:meiotic nuclear membrane microtubule tethering complex"/>
    <property type="evidence" value="ECO:0007669"/>
    <property type="project" value="TreeGrafter"/>
</dbReference>
<keyword evidence="10" id="KW-1185">Reference proteome</keyword>
<dbReference type="EMBL" id="CAJVRM010000351">
    <property type="protein sequence ID" value="CAG8979988.1"/>
    <property type="molecule type" value="Genomic_DNA"/>
</dbReference>
<dbReference type="GO" id="GO:0043495">
    <property type="term" value="F:protein-membrane adaptor activity"/>
    <property type="evidence" value="ECO:0007669"/>
    <property type="project" value="TreeGrafter"/>
</dbReference>
<evidence type="ECO:0000256" key="1">
    <source>
        <dbReference type="ARBA" id="ARBA00004370"/>
    </source>
</evidence>
<gene>
    <name evidence="9" type="ORF">HYALB_00005161</name>
</gene>
<evidence type="ECO:0000259" key="8">
    <source>
        <dbReference type="PROSITE" id="PS51469"/>
    </source>
</evidence>
<dbReference type="InterPro" id="IPR012919">
    <property type="entry name" value="SUN_dom"/>
</dbReference>
<keyword evidence="5" id="KW-0175">Coiled coil</keyword>
<keyword evidence="3 7" id="KW-1133">Transmembrane helix</keyword>
<organism evidence="9 10">
    <name type="scientific">Hymenoscyphus albidus</name>
    <dbReference type="NCBI Taxonomy" id="595503"/>
    <lineage>
        <taxon>Eukaryota</taxon>
        <taxon>Fungi</taxon>
        <taxon>Dikarya</taxon>
        <taxon>Ascomycota</taxon>
        <taxon>Pezizomycotina</taxon>
        <taxon>Leotiomycetes</taxon>
        <taxon>Helotiales</taxon>
        <taxon>Helotiaceae</taxon>
        <taxon>Hymenoscyphus</taxon>
    </lineage>
</organism>